<proteinExistence type="predicted"/>
<comment type="caution">
    <text evidence="1">The sequence shown here is derived from an EMBL/GenBank/DDBJ whole genome shotgun (WGS) entry which is preliminary data.</text>
</comment>
<dbReference type="AlphaFoldDB" id="A0A158D3T6"/>
<name>A0A158D3T6_9BURK</name>
<keyword evidence="2" id="KW-1185">Reference proteome</keyword>
<dbReference type="EMBL" id="FCOF02000048">
    <property type="protein sequence ID" value="SAK89010.1"/>
    <property type="molecule type" value="Genomic_DNA"/>
</dbReference>
<accession>A0A158D3T6</accession>
<gene>
    <name evidence="1" type="ORF">AWB75_06116</name>
</gene>
<protein>
    <submittedName>
        <fullName evidence="1">Uncharacterized protein</fullName>
    </submittedName>
</protein>
<sequence length="205" mass="22575">MGRLLPPWRTWFQYACPLANSGSNCVSSIVGTDSVRVAPRWRSRTEREVSALIRARGTTMRFSSRTFLVGPDDALWRLSTSKFDRMLRDPASHSLAAFAGQRARMANVVVELVARQPTRIIRTTYSVLSLDAEGRVDPGRFEEQQFALVESIVAPVIASSADEDNQPVVDATARFIAQGGRWTPSAALARAIDEAALGQRPCARL</sequence>
<organism evidence="1 2">
    <name type="scientific">Caballeronia catudaia</name>
    <dbReference type="NCBI Taxonomy" id="1777136"/>
    <lineage>
        <taxon>Bacteria</taxon>
        <taxon>Pseudomonadati</taxon>
        <taxon>Pseudomonadota</taxon>
        <taxon>Betaproteobacteria</taxon>
        <taxon>Burkholderiales</taxon>
        <taxon>Burkholderiaceae</taxon>
        <taxon>Caballeronia</taxon>
    </lineage>
</organism>
<dbReference type="Proteomes" id="UP000054870">
    <property type="component" value="Unassembled WGS sequence"/>
</dbReference>
<evidence type="ECO:0000313" key="2">
    <source>
        <dbReference type="Proteomes" id="UP000054870"/>
    </source>
</evidence>
<reference evidence="1" key="1">
    <citation type="submission" date="2016-01" db="EMBL/GenBank/DDBJ databases">
        <authorList>
            <person name="Peeters C."/>
        </authorList>
    </citation>
    <scope>NUCLEOTIDE SEQUENCE [LARGE SCALE GENOMIC DNA]</scope>
    <source>
        <strain evidence="1">LMG 29318</strain>
    </source>
</reference>
<evidence type="ECO:0000313" key="1">
    <source>
        <dbReference type="EMBL" id="SAK89010.1"/>
    </source>
</evidence>